<dbReference type="SUPFAM" id="SSF103473">
    <property type="entry name" value="MFS general substrate transporter"/>
    <property type="match status" value="1"/>
</dbReference>
<feature type="transmembrane region" description="Helical" evidence="4">
    <location>
        <begin position="362"/>
        <end position="382"/>
    </location>
</feature>
<dbReference type="Pfam" id="PF07690">
    <property type="entry name" value="MFS_1"/>
    <property type="match status" value="1"/>
</dbReference>
<feature type="transmembrane region" description="Helical" evidence="4">
    <location>
        <begin position="9"/>
        <end position="26"/>
    </location>
</feature>
<evidence type="ECO:0000313" key="6">
    <source>
        <dbReference type="EMBL" id="ADV50850.1"/>
    </source>
</evidence>
<keyword evidence="1 4" id="KW-0812">Transmembrane</keyword>
<dbReference type="AlphaFoldDB" id="E6X940"/>
<sequence>MSKNLSNSVLYLMSISSGLVVANLYYNQPLLHQMVVEFGVSESAISNVPLATQLGYAFGLLFIVPLGDKVSNKKIIQFDFALMVLSLIAASVSSTLYLLIISSFFIGFSSALPQLFVPMVAQLSDDKGRGRAIGIVMSGLLIGILGSRVLSGLIGKWFGWRSMFSAATVLMVLLFILLQYKLPKIKPNYKGSYSSLLKSIGHYFKTEPSLRLAALRGGLGFAGLSVFWTTFVFLMEDHFNYDSDIAGAFGVFGIVGALGATVVGKMNDKYDRKSMIIFSTLLLMISWVILFFSGYTLIGLALGVIIVDLGMQVLHITNQVTIFSRNPEARNRVNTVYMVGFFIGGALGTFLGAYAWQHYGWQGVSILGLLISLSILIVQFVFEPKTKITKKD</sequence>
<dbReference type="EMBL" id="CP002453">
    <property type="protein sequence ID" value="ADV50850.1"/>
    <property type="molecule type" value="Genomic_DNA"/>
</dbReference>
<evidence type="ECO:0000256" key="3">
    <source>
        <dbReference type="ARBA" id="ARBA00023136"/>
    </source>
</evidence>
<dbReference type="HOGENOM" id="CLU_001265_23_0_10"/>
<organism evidence="6 7">
    <name type="scientific">Cellulophaga algicola (strain DSM 14237 / IC166 / ACAM 630)</name>
    <dbReference type="NCBI Taxonomy" id="688270"/>
    <lineage>
        <taxon>Bacteria</taxon>
        <taxon>Pseudomonadati</taxon>
        <taxon>Bacteroidota</taxon>
        <taxon>Flavobacteriia</taxon>
        <taxon>Flavobacteriales</taxon>
        <taxon>Flavobacteriaceae</taxon>
        <taxon>Cellulophaga</taxon>
    </lineage>
</organism>
<dbReference type="Gene3D" id="1.20.1250.20">
    <property type="entry name" value="MFS general substrate transporter like domains"/>
    <property type="match status" value="1"/>
</dbReference>
<dbReference type="OrthoDB" id="9815356at2"/>
<dbReference type="PANTHER" id="PTHR42910:SF1">
    <property type="entry name" value="MAJOR FACILITATOR SUPERFAMILY (MFS) PROFILE DOMAIN-CONTAINING PROTEIN"/>
    <property type="match status" value="1"/>
</dbReference>
<evidence type="ECO:0000313" key="7">
    <source>
        <dbReference type="Proteomes" id="UP000008634"/>
    </source>
</evidence>
<dbReference type="InterPro" id="IPR020846">
    <property type="entry name" value="MFS_dom"/>
</dbReference>
<reference evidence="6 7" key="1">
    <citation type="journal article" date="2010" name="Stand. Genomic Sci.">
        <title>Complete genome sequence of Cellulophaga algicola type strain (IC166).</title>
        <authorList>
            <person name="Abt B."/>
            <person name="Lu M."/>
            <person name="Misra M."/>
            <person name="Han C."/>
            <person name="Nolan M."/>
            <person name="Lucas S."/>
            <person name="Hammon N."/>
            <person name="Deshpande S."/>
            <person name="Cheng J.F."/>
            <person name="Tapia R."/>
            <person name="Goodwin L."/>
            <person name="Pitluck S."/>
            <person name="Liolios K."/>
            <person name="Pagani I."/>
            <person name="Ivanova N."/>
            <person name="Mavromatis K."/>
            <person name="Ovchinikova G."/>
            <person name="Pati A."/>
            <person name="Chen A."/>
            <person name="Palaniappan K."/>
            <person name="Land M."/>
            <person name="Hauser L."/>
            <person name="Chang Y.J."/>
            <person name="Jeffries C.D."/>
            <person name="Detter J.C."/>
            <person name="Brambilla E."/>
            <person name="Rohde M."/>
            <person name="Tindall B.J."/>
            <person name="Goker M."/>
            <person name="Woyke T."/>
            <person name="Bristow J."/>
            <person name="Eisen J.A."/>
            <person name="Markowitz V."/>
            <person name="Hugenholtz P."/>
            <person name="Kyrpides N.C."/>
            <person name="Klenk H.P."/>
            <person name="Lapidus A."/>
        </authorList>
    </citation>
    <scope>NUCLEOTIDE SEQUENCE [LARGE SCALE GENOMIC DNA]</scope>
    <source>
        <strain evidence="7">DSM 14237 / IC166 / ACAM 630</strain>
    </source>
</reference>
<dbReference type="RefSeq" id="WP_013552301.1">
    <property type="nucleotide sequence ID" value="NC_014934.1"/>
</dbReference>
<proteinExistence type="predicted"/>
<dbReference type="eggNOG" id="COG2814">
    <property type="taxonomic scope" value="Bacteria"/>
</dbReference>
<dbReference type="KEGG" id="cao:Celal_3589"/>
<dbReference type="GO" id="GO:0022857">
    <property type="term" value="F:transmembrane transporter activity"/>
    <property type="evidence" value="ECO:0007669"/>
    <property type="project" value="InterPro"/>
</dbReference>
<dbReference type="PANTHER" id="PTHR42910">
    <property type="entry name" value="TRANSPORTER SCO4007-RELATED"/>
    <property type="match status" value="1"/>
</dbReference>
<evidence type="ECO:0000259" key="5">
    <source>
        <dbReference type="PROSITE" id="PS50850"/>
    </source>
</evidence>
<name>E6X940_CELAD</name>
<keyword evidence="7" id="KW-1185">Reference proteome</keyword>
<evidence type="ECO:0000256" key="1">
    <source>
        <dbReference type="ARBA" id="ARBA00022692"/>
    </source>
</evidence>
<dbReference type="PROSITE" id="PS50850">
    <property type="entry name" value="MFS"/>
    <property type="match status" value="1"/>
</dbReference>
<feature type="transmembrane region" description="Helical" evidence="4">
    <location>
        <begin position="46"/>
        <end position="66"/>
    </location>
</feature>
<keyword evidence="2 4" id="KW-1133">Transmembrane helix</keyword>
<feature type="transmembrane region" description="Helical" evidence="4">
    <location>
        <begin position="336"/>
        <end position="356"/>
    </location>
</feature>
<dbReference type="InterPro" id="IPR011701">
    <property type="entry name" value="MFS"/>
</dbReference>
<feature type="transmembrane region" description="Helical" evidence="4">
    <location>
        <begin position="160"/>
        <end position="180"/>
    </location>
</feature>
<dbReference type="CDD" id="cd17324">
    <property type="entry name" value="MFS_NepI_like"/>
    <property type="match status" value="1"/>
</dbReference>
<keyword evidence="3 4" id="KW-0472">Membrane</keyword>
<feature type="domain" description="Major facilitator superfamily (MFS) profile" evidence="5">
    <location>
        <begin position="9"/>
        <end position="387"/>
    </location>
</feature>
<feature type="transmembrane region" description="Helical" evidence="4">
    <location>
        <begin position="78"/>
        <end position="98"/>
    </location>
</feature>
<feature type="transmembrane region" description="Helical" evidence="4">
    <location>
        <begin position="245"/>
        <end position="263"/>
    </location>
</feature>
<protein>
    <submittedName>
        <fullName evidence="6">Major facilitator superfamily MFS_1</fullName>
    </submittedName>
</protein>
<dbReference type="Proteomes" id="UP000008634">
    <property type="component" value="Chromosome"/>
</dbReference>
<feature type="transmembrane region" description="Helical" evidence="4">
    <location>
        <begin position="213"/>
        <end position="233"/>
    </location>
</feature>
<accession>E6X940</accession>
<feature type="transmembrane region" description="Helical" evidence="4">
    <location>
        <begin position="133"/>
        <end position="154"/>
    </location>
</feature>
<gene>
    <name evidence="6" type="ordered locus">Celal_3589</name>
</gene>
<dbReference type="InterPro" id="IPR036259">
    <property type="entry name" value="MFS_trans_sf"/>
</dbReference>
<evidence type="ECO:0000256" key="2">
    <source>
        <dbReference type="ARBA" id="ARBA00022989"/>
    </source>
</evidence>
<evidence type="ECO:0000256" key="4">
    <source>
        <dbReference type="SAM" id="Phobius"/>
    </source>
</evidence>